<protein>
    <recommendedName>
        <fullName evidence="2">Chemokine interleukin-8-like domain-containing protein</fullName>
    </recommendedName>
</protein>
<name>A0A3B4TCV2_SERDU</name>
<dbReference type="Ensembl" id="ENSSDUT00000003865.1">
    <property type="protein sequence ID" value="ENSSDUP00000003782.1"/>
    <property type="gene ID" value="ENSSDUG00000002858.1"/>
</dbReference>
<reference evidence="3" key="2">
    <citation type="submission" date="2025-09" db="UniProtKB">
        <authorList>
            <consortium name="Ensembl"/>
        </authorList>
    </citation>
    <scope>IDENTIFICATION</scope>
</reference>
<feature type="domain" description="Chemokine interleukin-8-like" evidence="2">
    <location>
        <begin position="39"/>
        <end position="81"/>
    </location>
</feature>
<dbReference type="GO" id="GO:0005615">
    <property type="term" value="C:extracellular space"/>
    <property type="evidence" value="ECO:0007669"/>
    <property type="project" value="UniProtKB-KW"/>
</dbReference>
<dbReference type="GeneTree" id="ENSGT01140000282617"/>
<keyword evidence="4" id="KW-1185">Reference proteome</keyword>
<dbReference type="GO" id="GO:0006955">
    <property type="term" value="P:immune response"/>
    <property type="evidence" value="ECO:0007669"/>
    <property type="project" value="InterPro"/>
</dbReference>
<dbReference type="InterPro" id="IPR036048">
    <property type="entry name" value="Interleukin_8-like_sf"/>
</dbReference>
<accession>A0A3B4TCV2</accession>
<dbReference type="Gene3D" id="2.40.50.40">
    <property type="match status" value="1"/>
</dbReference>
<sequence>MAAPRLSLSVLLYGYIHSSLFVGLRGTGPKEVLASASVRKAVPKERVVSYVRTSQRCPQPAVEEQWQGRQMCGKTFSPWVKGASLATWMPKYIPGETSNL</sequence>
<dbReference type="AlphaFoldDB" id="A0A3B4TCV2"/>
<dbReference type="SUPFAM" id="SSF54117">
    <property type="entry name" value="Interleukin 8-like chemokines"/>
    <property type="match status" value="1"/>
</dbReference>
<dbReference type="InterPro" id="IPR001811">
    <property type="entry name" value="Chemokine_IL8-like_dom"/>
</dbReference>
<keyword evidence="1" id="KW-0202">Cytokine</keyword>
<reference evidence="3" key="1">
    <citation type="submission" date="2025-08" db="UniProtKB">
        <authorList>
            <consortium name="Ensembl"/>
        </authorList>
    </citation>
    <scope>IDENTIFICATION</scope>
</reference>
<evidence type="ECO:0000259" key="2">
    <source>
        <dbReference type="Pfam" id="PF00048"/>
    </source>
</evidence>
<evidence type="ECO:0000313" key="3">
    <source>
        <dbReference type="Ensembl" id="ENSSDUP00000003782.1"/>
    </source>
</evidence>
<organism evidence="3 4">
    <name type="scientific">Seriola dumerili</name>
    <name type="common">Greater amberjack</name>
    <name type="synonym">Caranx dumerili</name>
    <dbReference type="NCBI Taxonomy" id="41447"/>
    <lineage>
        <taxon>Eukaryota</taxon>
        <taxon>Metazoa</taxon>
        <taxon>Chordata</taxon>
        <taxon>Craniata</taxon>
        <taxon>Vertebrata</taxon>
        <taxon>Euteleostomi</taxon>
        <taxon>Actinopterygii</taxon>
        <taxon>Neopterygii</taxon>
        <taxon>Teleostei</taxon>
        <taxon>Neoteleostei</taxon>
        <taxon>Acanthomorphata</taxon>
        <taxon>Carangaria</taxon>
        <taxon>Carangiformes</taxon>
        <taxon>Carangidae</taxon>
        <taxon>Seriola</taxon>
    </lineage>
</organism>
<dbReference type="Proteomes" id="UP000261420">
    <property type="component" value="Unplaced"/>
</dbReference>
<evidence type="ECO:0000256" key="1">
    <source>
        <dbReference type="ARBA" id="ARBA00022514"/>
    </source>
</evidence>
<proteinExistence type="predicted"/>
<evidence type="ECO:0000313" key="4">
    <source>
        <dbReference type="Proteomes" id="UP000261420"/>
    </source>
</evidence>
<dbReference type="GO" id="GO:0008009">
    <property type="term" value="F:chemokine activity"/>
    <property type="evidence" value="ECO:0007669"/>
    <property type="project" value="InterPro"/>
</dbReference>
<dbReference type="Pfam" id="PF00048">
    <property type="entry name" value="IL8"/>
    <property type="match status" value="1"/>
</dbReference>
<dbReference type="STRING" id="41447.ENSSDUP00000003782"/>